<protein>
    <recommendedName>
        <fullName evidence="2">Restriction endonuclease type IV Mrr domain-containing protein</fullName>
    </recommendedName>
</protein>
<dbReference type="RefSeq" id="WP_212933920.1">
    <property type="nucleotide sequence ID" value="NZ_BORC01000004.1"/>
</dbReference>
<reference evidence="3" key="1">
    <citation type="submission" date="2021-03" db="EMBL/GenBank/DDBJ databases">
        <title>Antimicrobial resistance genes in bacteria isolated from Japanese honey, and their potential for conferring macrolide and lincosamide resistance in the American foulbrood pathogen Paenibacillus larvae.</title>
        <authorList>
            <person name="Okamoto M."/>
            <person name="Kumagai M."/>
            <person name="Kanamori H."/>
            <person name="Takamatsu D."/>
        </authorList>
    </citation>
    <scope>NUCLEOTIDE SEQUENCE</scope>
    <source>
        <strain evidence="3">J27TS8</strain>
    </source>
</reference>
<organism evidence="3 4">
    <name type="scientific">Robertmurraya siralis</name>
    <dbReference type="NCBI Taxonomy" id="77777"/>
    <lineage>
        <taxon>Bacteria</taxon>
        <taxon>Bacillati</taxon>
        <taxon>Bacillota</taxon>
        <taxon>Bacilli</taxon>
        <taxon>Bacillales</taxon>
        <taxon>Bacillaceae</taxon>
        <taxon>Robertmurraya</taxon>
    </lineage>
</organism>
<dbReference type="GO" id="GO:0003677">
    <property type="term" value="F:DNA binding"/>
    <property type="evidence" value="ECO:0007669"/>
    <property type="project" value="InterPro"/>
</dbReference>
<keyword evidence="1" id="KW-0472">Membrane</keyword>
<dbReference type="Gene3D" id="3.40.1350.10">
    <property type="match status" value="1"/>
</dbReference>
<feature type="transmembrane region" description="Helical" evidence="1">
    <location>
        <begin position="7"/>
        <end position="26"/>
    </location>
</feature>
<dbReference type="InterPro" id="IPR007560">
    <property type="entry name" value="Restrct_endonuc_IV_Mrr"/>
</dbReference>
<dbReference type="InterPro" id="IPR011856">
    <property type="entry name" value="tRNA_endonuc-like_dom_sf"/>
</dbReference>
<keyword evidence="1" id="KW-0812">Transmembrane</keyword>
<feature type="transmembrane region" description="Helical" evidence="1">
    <location>
        <begin position="38"/>
        <end position="60"/>
    </location>
</feature>
<feature type="domain" description="Restriction endonuclease type IV Mrr" evidence="2">
    <location>
        <begin position="99"/>
        <end position="212"/>
    </location>
</feature>
<dbReference type="GO" id="GO:0009307">
    <property type="term" value="P:DNA restriction-modification system"/>
    <property type="evidence" value="ECO:0007669"/>
    <property type="project" value="InterPro"/>
</dbReference>
<gene>
    <name evidence="3" type="ORF">J27TS8_27310</name>
</gene>
<evidence type="ECO:0000313" key="4">
    <source>
        <dbReference type="Proteomes" id="UP000682111"/>
    </source>
</evidence>
<dbReference type="InterPro" id="IPR052906">
    <property type="entry name" value="Type_IV_Methyl-Rstrct_Enzyme"/>
</dbReference>
<accession>A0A919WJ48</accession>
<evidence type="ECO:0000256" key="1">
    <source>
        <dbReference type="SAM" id="Phobius"/>
    </source>
</evidence>
<keyword evidence="1" id="KW-1133">Transmembrane helix</keyword>
<evidence type="ECO:0000259" key="2">
    <source>
        <dbReference type="Pfam" id="PF04471"/>
    </source>
</evidence>
<dbReference type="EMBL" id="BORC01000004">
    <property type="protein sequence ID" value="GIN62738.1"/>
    <property type="molecule type" value="Genomic_DNA"/>
</dbReference>
<proteinExistence type="predicted"/>
<dbReference type="PANTHER" id="PTHR30015">
    <property type="entry name" value="MRR RESTRICTION SYSTEM PROTEIN"/>
    <property type="match status" value="1"/>
</dbReference>
<dbReference type="Proteomes" id="UP000682111">
    <property type="component" value="Unassembled WGS sequence"/>
</dbReference>
<sequence>MKQKDKNYISQTLGLISIFLVIIFQTDLKKMFPFLNNGYILFGFTLLVGFIVTLFFLIIIPTAKSKGKRNTKNKAQNKQNKRQVHNLLRSDNEILTLPLKELSWREFEKLCYLFYKAKGYKPRETAEGADGGVDLIIYNRYHQQDVAIQVKHWIDSDDRVSVKEIRELDSAKKNHKCILAEFISSTGYTRDALIEADKRKIKCHTADKILKWKEQEVLKRNLA</sequence>
<dbReference type="AlphaFoldDB" id="A0A919WJ48"/>
<name>A0A919WJ48_9BACI</name>
<dbReference type="Pfam" id="PF04471">
    <property type="entry name" value="Mrr_cat"/>
    <property type="match status" value="1"/>
</dbReference>
<dbReference type="SUPFAM" id="SSF52980">
    <property type="entry name" value="Restriction endonuclease-like"/>
    <property type="match status" value="1"/>
</dbReference>
<dbReference type="InterPro" id="IPR011335">
    <property type="entry name" value="Restrct_endonuc-II-like"/>
</dbReference>
<dbReference type="GO" id="GO:0015666">
    <property type="term" value="F:restriction endodeoxyribonuclease activity"/>
    <property type="evidence" value="ECO:0007669"/>
    <property type="project" value="TreeGrafter"/>
</dbReference>
<keyword evidence="4" id="KW-1185">Reference proteome</keyword>
<comment type="caution">
    <text evidence="3">The sequence shown here is derived from an EMBL/GenBank/DDBJ whole genome shotgun (WGS) entry which is preliminary data.</text>
</comment>
<evidence type="ECO:0000313" key="3">
    <source>
        <dbReference type="EMBL" id="GIN62738.1"/>
    </source>
</evidence>
<dbReference type="PANTHER" id="PTHR30015:SF7">
    <property type="entry name" value="TYPE IV METHYL-DIRECTED RESTRICTION ENZYME ECOKMRR"/>
    <property type="match status" value="1"/>
</dbReference>